<evidence type="ECO:0000313" key="4">
    <source>
        <dbReference type="EMBL" id="KAH0574803.1"/>
    </source>
</evidence>
<protein>
    <submittedName>
        <fullName evidence="3">Uncharacterized protein</fullName>
    </submittedName>
</protein>
<dbReference type="AlphaFoldDB" id="V6LC57"/>
<dbReference type="VEuPathDB" id="GiardiaDB:SS50377_22418"/>
<accession>V6LC57</accession>
<dbReference type="EMBL" id="KI546166">
    <property type="protein sequence ID" value="EST42090.1"/>
    <property type="molecule type" value="Genomic_DNA"/>
</dbReference>
<organism evidence="3">
    <name type="scientific">Spironucleus salmonicida</name>
    <dbReference type="NCBI Taxonomy" id="348837"/>
    <lineage>
        <taxon>Eukaryota</taxon>
        <taxon>Metamonada</taxon>
        <taxon>Diplomonadida</taxon>
        <taxon>Hexamitidae</taxon>
        <taxon>Hexamitinae</taxon>
        <taxon>Spironucleus</taxon>
    </lineage>
</organism>
<dbReference type="Proteomes" id="UP000018208">
    <property type="component" value="Unassembled WGS sequence"/>
</dbReference>
<proteinExistence type="predicted"/>
<evidence type="ECO:0000313" key="5">
    <source>
        <dbReference type="Proteomes" id="UP000018208"/>
    </source>
</evidence>
<keyword evidence="5" id="KW-1185">Reference proteome</keyword>
<reference evidence="4" key="2">
    <citation type="submission" date="2020-12" db="EMBL/GenBank/DDBJ databases">
        <title>New Spironucleus salmonicida genome in near-complete chromosomes.</title>
        <authorList>
            <person name="Xu F."/>
            <person name="Kurt Z."/>
            <person name="Jimenez-Gonzalez A."/>
            <person name="Astvaldsson A."/>
            <person name="Andersson J.O."/>
            <person name="Svard S.G."/>
        </authorList>
    </citation>
    <scope>NUCLEOTIDE SEQUENCE</scope>
    <source>
        <strain evidence="4">ATCC 50377</strain>
    </source>
</reference>
<sequence>MVMHTVRQCSSNFRLYSKTRRREHAEGQSLQHYQCDLTVKIHRGSVEYRHDGVHTLVTLHQKYLLYLLYYESNNNKMQISQQINELPDQLKCCVDLLQDGNLIGCLHTIITIGQQFKDLTYDKNLLINQKKQFEQQYDQMHSTLSKQGFDLKTELALAKRAVFDQNLAIQQIQQQLASKNREIDSLNSTLHSLRDSLGSDVNSQKVQLEKYKELLIKSQAQMSVQQSVIAELKRENAAQKHENQLSSTVLRASVLECSASISDKQNQAGNGDKKQLDLSVQQDHNYGQISVINILRINREIQASQDLVQQQISTENQIHMDSITQTDHCAQESTGTQNESNQSSQNHFISPENLSQNQQIHLIYLLQEELFSAKNLLLQKYETQNLSKLTLLMQFDKAEIVKILLTEIENLKQMLKNQNLYQFFTPNVNKNSTQLNQIESENVILKAKVTAFEHCQDFNCTNKVIVYYKSICQVYDEIFQKGVGIQIAHLNAKNESQHIVNLPEKPLKIRNYVNENASKMENYNIILSFLLNLETLPSNGEMLHEKIIQKDAQIQKLEIKIFGMENIIQKLKEFSNSLKNIIEVDLIKIKRHQEAHFPLIKQNQLQNLVNNQNVLIKDMKNALEIYQIEKVEVECQIDNLESFLVIKENIKLKKMYDDVNTKNQIMEDKLKQVLNGVKEERGKQKGQYQFMNITLQGLFESFIDNNIKLADKIGKLENLSNKLRPLEKQFLNINASYGSQNIKLRQYRHTLKELMEIEKKSVSVITDELSYINAEIQVSFIQNDKFTETEPQKEKQHQQVQVESICEYCSAAREIYAQISQDNEKFKIQLQERKQIIKEQQSQLDEIAQSNDGYKKKLLISKALVRKIQKDCIKHQQESKQFRKRTLVLSDDNKQLTQSYQELQNKNQGTQAQIQAINTDSYNNKQELKAITTAYDELLKHQQQNLKKLGENEKKVAIMKEDLLKQKVNARESLEMSKKSGEQLEKSMIEIKKWKSKYLNLKEKVPKMEIDPDKRNALSSLLTDDDIKSIYDYF</sequence>
<gene>
    <name evidence="3" type="ORF">SS50377_18398</name>
    <name evidence="4" type="ORF">SS50377_22418</name>
</gene>
<feature type="coiled-coil region" evidence="1">
    <location>
        <begin position="169"/>
        <end position="196"/>
    </location>
</feature>
<evidence type="ECO:0000256" key="1">
    <source>
        <dbReference type="SAM" id="Coils"/>
    </source>
</evidence>
<feature type="coiled-coil region" evidence="1">
    <location>
        <begin position="893"/>
        <end position="920"/>
    </location>
</feature>
<evidence type="ECO:0000313" key="3">
    <source>
        <dbReference type="EMBL" id="EST42090.1"/>
    </source>
</evidence>
<reference evidence="3 4" key="1">
    <citation type="journal article" date="2014" name="PLoS Genet.">
        <title>The Genome of Spironucleus salmonicida Highlights a Fish Pathogen Adapted to Fluctuating Environments.</title>
        <authorList>
            <person name="Xu F."/>
            <person name="Jerlstrom-Hultqvist J."/>
            <person name="Einarsson E."/>
            <person name="Astvaldsson A."/>
            <person name="Svard S.G."/>
            <person name="Andersson J.O."/>
        </authorList>
    </citation>
    <scope>NUCLEOTIDE SEQUENCE</scope>
    <source>
        <strain evidence="4">ATCC 50377</strain>
    </source>
</reference>
<feature type="region of interest" description="Disordered" evidence="2">
    <location>
        <begin position="328"/>
        <end position="349"/>
    </location>
</feature>
<dbReference type="EMBL" id="AUWU02000003">
    <property type="protein sequence ID" value="KAH0574803.1"/>
    <property type="molecule type" value="Genomic_DNA"/>
</dbReference>
<name>V6LC57_9EUKA</name>
<keyword evidence="1" id="KW-0175">Coiled coil</keyword>
<evidence type="ECO:0000256" key="2">
    <source>
        <dbReference type="SAM" id="MobiDB-lite"/>
    </source>
</evidence>